<keyword evidence="3" id="KW-1185">Reference proteome</keyword>
<name>A0ABQ6G3E5_9CHLR</name>
<evidence type="ECO:0000256" key="1">
    <source>
        <dbReference type="SAM" id="MobiDB-lite"/>
    </source>
</evidence>
<comment type="caution">
    <text evidence="2">The sequence shown here is derived from an EMBL/GenBank/DDBJ whole genome shotgun (WGS) entry which is preliminary data.</text>
</comment>
<gene>
    <name evidence="2" type="ORF">KDH_65910</name>
</gene>
<dbReference type="EMBL" id="BSRI01000002">
    <property type="protein sequence ID" value="GLV59766.1"/>
    <property type="molecule type" value="Genomic_DNA"/>
</dbReference>
<protein>
    <recommendedName>
        <fullName evidence="4">THAP4-like heme-binding beta-barrel domain-containing protein</fullName>
    </recommendedName>
</protein>
<organism evidence="2 3">
    <name type="scientific">Dictyobacter halimunensis</name>
    <dbReference type="NCBI Taxonomy" id="3026934"/>
    <lineage>
        <taxon>Bacteria</taxon>
        <taxon>Bacillati</taxon>
        <taxon>Chloroflexota</taxon>
        <taxon>Ktedonobacteria</taxon>
        <taxon>Ktedonobacterales</taxon>
        <taxon>Dictyobacteraceae</taxon>
        <taxon>Dictyobacter</taxon>
    </lineage>
</organism>
<proteinExistence type="predicted"/>
<reference evidence="2 3" key="1">
    <citation type="submission" date="2023-02" db="EMBL/GenBank/DDBJ databases">
        <title>Dictyobacter halimunensis sp. nov., a new member of the class Ktedonobacteria from forest soil in a geothermal area.</title>
        <authorList>
            <person name="Rachmania M.K."/>
            <person name="Ningsih F."/>
            <person name="Sakai Y."/>
            <person name="Yabe S."/>
            <person name="Yokota A."/>
            <person name="Sjamsuridzal W."/>
        </authorList>
    </citation>
    <scope>NUCLEOTIDE SEQUENCE [LARGE SCALE GENOMIC DNA]</scope>
    <source>
        <strain evidence="2 3">S3.2.2.5</strain>
    </source>
</reference>
<feature type="region of interest" description="Disordered" evidence="1">
    <location>
        <begin position="1"/>
        <end position="26"/>
    </location>
</feature>
<dbReference type="RefSeq" id="WP_338256566.1">
    <property type="nucleotide sequence ID" value="NZ_BSRI01000002.1"/>
</dbReference>
<sequence>MPRDFNRGEVSILDHHSSNQEHGERNKNMEKKIGSEALIPNPALESFKVLVGQWQTTGSHPYLPGITLHGRTTFDWLAGGAFLIMHTEIDHPLFPDGVAIFGSDDVAKTYFQLTFDERGISRKYDMTMTGNQLKWWRDEPSFSQRVTMTIEDNSNKMESQGEMSREGAAWEEDLALTYVRVR</sequence>
<dbReference type="Proteomes" id="UP001344906">
    <property type="component" value="Unassembled WGS sequence"/>
</dbReference>
<evidence type="ECO:0008006" key="4">
    <source>
        <dbReference type="Google" id="ProtNLM"/>
    </source>
</evidence>
<evidence type="ECO:0000313" key="3">
    <source>
        <dbReference type="Proteomes" id="UP001344906"/>
    </source>
</evidence>
<evidence type="ECO:0000313" key="2">
    <source>
        <dbReference type="EMBL" id="GLV59766.1"/>
    </source>
</evidence>
<accession>A0ABQ6G3E5</accession>